<keyword evidence="2" id="KW-1185">Reference proteome</keyword>
<gene>
    <name evidence="1" type="ORF">OV287_11220</name>
</gene>
<accession>A0ABT4A093</accession>
<reference evidence="1 2" key="1">
    <citation type="submission" date="2022-11" db="EMBL/GenBank/DDBJ databases">
        <title>Minimal conservation of predation-associated metabolite biosynthetic gene clusters underscores biosynthetic potential of Myxococcota including descriptions for ten novel species: Archangium lansinium sp. nov., Myxococcus landrumus sp. nov., Nannocystis bai.</title>
        <authorList>
            <person name="Ahearne A."/>
            <person name="Stevens C."/>
            <person name="Phillips K."/>
        </authorList>
    </citation>
    <scope>NUCLEOTIDE SEQUENCE [LARGE SCALE GENOMIC DNA]</scope>
    <source>
        <strain evidence="1 2">MIWBW</strain>
    </source>
</reference>
<dbReference type="Proteomes" id="UP001207654">
    <property type="component" value="Unassembled WGS sequence"/>
</dbReference>
<sequence>MFASWVAYSEAPVQTRLVGDGFDMDTSLSSAVNGNVALVAAHLPDSKGLFHIRTWTAPWPVTSAR</sequence>
<evidence type="ECO:0000313" key="1">
    <source>
        <dbReference type="EMBL" id="MCY1075063.1"/>
    </source>
</evidence>
<protein>
    <submittedName>
        <fullName evidence="1">Uncharacterized protein</fullName>
    </submittedName>
</protein>
<comment type="caution">
    <text evidence="1">The sequence shown here is derived from an EMBL/GenBank/DDBJ whole genome shotgun (WGS) entry which is preliminary data.</text>
</comment>
<evidence type="ECO:0000313" key="2">
    <source>
        <dbReference type="Proteomes" id="UP001207654"/>
    </source>
</evidence>
<name>A0ABT4A093_9BACT</name>
<organism evidence="1 2">
    <name type="scientific">Archangium lansingense</name>
    <dbReference type="NCBI Taxonomy" id="2995310"/>
    <lineage>
        <taxon>Bacteria</taxon>
        <taxon>Pseudomonadati</taxon>
        <taxon>Myxococcota</taxon>
        <taxon>Myxococcia</taxon>
        <taxon>Myxococcales</taxon>
        <taxon>Cystobacterineae</taxon>
        <taxon>Archangiaceae</taxon>
        <taxon>Archangium</taxon>
    </lineage>
</organism>
<proteinExistence type="predicted"/>
<dbReference type="RefSeq" id="WP_267534013.1">
    <property type="nucleotide sequence ID" value="NZ_JAPNKA010000001.1"/>
</dbReference>
<dbReference type="EMBL" id="JAPNKA010000001">
    <property type="protein sequence ID" value="MCY1075063.1"/>
    <property type="molecule type" value="Genomic_DNA"/>
</dbReference>